<evidence type="ECO:0000256" key="5">
    <source>
        <dbReference type="HAMAP-Rule" id="MF_00787"/>
    </source>
</evidence>
<gene>
    <name evidence="5" type="primary">cbiD</name>
    <name evidence="7" type="ORF">NCTC12967_00392</name>
</gene>
<dbReference type="NCBIfam" id="NF000849">
    <property type="entry name" value="PRK00075.1-1"/>
    <property type="match status" value="1"/>
</dbReference>
<comment type="similarity">
    <text evidence="5">Belongs to the CbiD family.</text>
</comment>
<dbReference type="NCBIfam" id="TIGR00312">
    <property type="entry name" value="cbiD"/>
    <property type="match status" value="1"/>
</dbReference>
<dbReference type="EC" id="2.1.1.195" evidence="5"/>
<protein>
    <recommendedName>
        <fullName evidence="5">Cobalt-precorrin-5B C(1)-methyltransferase</fullName>
        <ecNumber evidence="5">2.1.1.195</ecNumber>
    </recommendedName>
    <alternativeName>
        <fullName evidence="5">Cobalt-precorrin-6A synthase</fullName>
    </alternativeName>
</protein>
<evidence type="ECO:0000256" key="1">
    <source>
        <dbReference type="ARBA" id="ARBA00022573"/>
    </source>
</evidence>
<dbReference type="HAMAP" id="MF_00787">
    <property type="entry name" value="CbiD"/>
    <property type="match status" value="1"/>
</dbReference>
<evidence type="ECO:0000256" key="2">
    <source>
        <dbReference type="ARBA" id="ARBA00022603"/>
    </source>
</evidence>
<dbReference type="PANTHER" id="PTHR35863:SF1">
    <property type="entry name" value="COBALT-PRECORRIN-5B C(1)-METHYLTRANSFERASE"/>
    <property type="match status" value="1"/>
</dbReference>
<comment type="pathway">
    <text evidence="5">Cofactor biosynthesis; adenosylcobalamin biosynthesis; cob(II)yrinate a,c-diamide from sirohydrochlorin (anaerobic route): step 6/10.</text>
</comment>
<dbReference type="SUPFAM" id="SSF111342">
    <property type="entry name" value="CbiD-like"/>
    <property type="match status" value="1"/>
</dbReference>
<dbReference type="Pfam" id="PF01888">
    <property type="entry name" value="CbiD"/>
    <property type="match status" value="1"/>
</dbReference>
<keyword evidence="8" id="KW-1185">Reference proteome</keyword>
<dbReference type="UniPathway" id="UPA00148">
    <property type="reaction ID" value="UER00227"/>
</dbReference>
<dbReference type="InterPro" id="IPR036074">
    <property type="entry name" value="CbiD_sf"/>
</dbReference>
<organism evidence="7 8">
    <name type="scientific">Arachnia propionica</name>
    <dbReference type="NCBI Taxonomy" id="1750"/>
    <lineage>
        <taxon>Bacteria</taxon>
        <taxon>Bacillati</taxon>
        <taxon>Actinomycetota</taxon>
        <taxon>Actinomycetes</taxon>
        <taxon>Propionibacteriales</taxon>
        <taxon>Propionibacteriaceae</taxon>
        <taxon>Arachnia</taxon>
    </lineage>
</organism>
<dbReference type="PANTHER" id="PTHR35863">
    <property type="entry name" value="COBALT-PRECORRIN-5B C(1)-METHYLTRANSFERASE"/>
    <property type="match status" value="1"/>
</dbReference>
<evidence type="ECO:0000313" key="7">
    <source>
        <dbReference type="EMBL" id="VEH69128.1"/>
    </source>
</evidence>
<dbReference type="GO" id="GO:0019251">
    <property type="term" value="P:anaerobic cobalamin biosynthetic process"/>
    <property type="evidence" value="ECO:0007669"/>
    <property type="project" value="UniProtKB-UniRule"/>
</dbReference>
<proteinExistence type="inferred from homology"/>
<reference evidence="7 8" key="1">
    <citation type="submission" date="2018-12" db="EMBL/GenBank/DDBJ databases">
        <authorList>
            <consortium name="Pathogen Informatics"/>
        </authorList>
    </citation>
    <scope>NUCLEOTIDE SEQUENCE [LARGE SCALE GENOMIC DNA]</scope>
    <source>
        <strain evidence="7 8">NCTC12967</strain>
    </source>
</reference>
<keyword evidence="3 5" id="KW-0808">Transferase</keyword>
<dbReference type="GeneID" id="64405887"/>
<comment type="function">
    <text evidence="5">Catalyzes the methylation of C-1 in cobalt-precorrin-5B to form cobalt-precorrin-6A.</text>
</comment>
<keyword evidence="2 5" id="KW-0489">Methyltransferase</keyword>
<accession>A0A3S4Y5F1</accession>
<dbReference type="AlphaFoldDB" id="A0A3S4Y5F1"/>
<name>A0A3S4Y5F1_9ACTN</name>
<dbReference type="Proteomes" id="UP000273044">
    <property type="component" value="Chromosome"/>
</dbReference>
<evidence type="ECO:0000256" key="6">
    <source>
        <dbReference type="SAM" id="MobiDB-lite"/>
    </source>
</evidence>
<evidence type="ECO:0000313" key="8">
    <source>
        <dbReference type="Proteomes" id="UP000273044"/>
    </source>
</evidence>
<dbReference type="Gene3D" id="3.30.2110.10">
    <property type="entry name" value="CbiD-like"/>
    <property type="match status" value="1"/>
</dbReference>
<dbReference type="RefSeq" id="WP_061787223.1">
    <property type="nucleotide sequence ID" value="NZ_CAUVFX010000009.1"/>
</dbReference>
<dbReference type="GO" id="GO:0043780">
    <property type="term" value="F:cobalt-precorrin-5B C1-methyltransferase activity"/>
    <property type="evidence" value="ECO:0007669"/>
    <property type="project" value="RHEA"/>
</dbReference>
<dbReference type="EMBL" id="LR134406">
    <property type="protein sequence ID" value="VEH69128.1"/>
    <property type="molecule type" value="Genomic_DNA"/>
</dbReference>
<dbReference type="PIRSF" id="PIRSF026782">
    <property type="entry name" value="CbiD"/>
    <property type="match status" value="1"/>
</dbReference>
<keyword evidence="1 5" id="KW-0169">Cobalamin biosynthesis</keyword>
<dbReference type="InterPro" id="IPR002748">
    <property type="entry name" value="CbiD"/>
</dbReference>
<dbReference type="GO" id="GO:0032259">
    <property type="term" value="P:methylation"/>
    <property type="evidence" value="ECO:0007669"/>
    <property type="project" value="UniProtKB-KW"/>
</dbReference>
<keyword evidence="4 5" id="KW-0949">S-adenosyl-L-methionine</keyword>
<sequence>MTADGDPALAAEGREALRPRGRKAQLESSQLRPGWTTGACACAAATSAFVALETGEFPDPVGIALPGGREAAFALTQWRLRPGLAMAAVTKDAGDDPDVTHGAVVRVMVEPGEPGGGVRFAGGEGVGTVTLPGLPLPVGEPAINPKPREYITANITAAAERLGVAPDVCVTVSIDDGARIAEKTWNSRIGVLGGLSVLGTTGVVVPYSCSAWIASIHRGIDVAIATGATHAAACTGSTSERVAEELYPGIELLDMGDFAGAVLKYLRKHPLPRLAIVGGVAKLSKLAAGYLDLHSHRTRIQPGHLRQLVEGAGASPELADAIGEVATVAHAVTLAGEVGIDLPQLIADSARDEALAVLGGAPVEVEIVVIDRAGKILARAH</sequence>
<feature type="region of interest" description="Disordered" evidence="6">
    <location>
        <begin position="1"/>
        <end position="30"/>
    </location>
</feature>
<evidence type="ECO:0000256" key="4">
    <source>
        <dbReference type="ARBA" id="ARBA00022691"/>
    </source>
</evidence>
<evidence type="ECO:0000256" key="3">
    <source>
        <dbReference type="ARBA" id="ARBA00022679"/>
    </source>
</evidence>
<comment type="catalytic activity">
    <reaction evidence="5">
        <text>Co-precorrin-5B + S-adenosyl-L-methionine = Co-precorrin-6A + S-adenosyl-L-homocysteine</text>
        <dbReference type="Rhea" id="RHEA:26285"/>
        <dbReference type="ChEBI" id="CHEBI:57856"/>
        <dbReference type="ChEBI" id="CHEBI:59789"/>
        <dbReference type="ChEBI" id="CHEBI:60063"/>
        <dbReference type="ChEBI" id="CHEBI:60064"/>
        <dbReference type="EC" id="2.1.1.195"/>
    </reaction>
</comment>